<dbReference type="Proteomes" id="UP000676169">
    <property type="component" value="Chromosome"/>
</dbReference>
<dbReference type="SMART" id="SM00228">
    <property type="entry name" value="PDZ"/>
    <property type="match status" value="1"/>
</dbReference>
<evidence type="ECO:0000256" key="1">
    <source>
        <dbReference type="ARBA" id="ARBA00022670"/>
    </source>
</evidence>
<name>A0A975PFG6_9BACT</name>
<dbReference type="SUPFAM" id="SSF50494">
    <property type="entry name" value="Trypsin-like serine proteases"/>
    <property type="match status" value="1"/>
</dbReference>
<evidence type="ECO:0000313" key="6">
    <source>
        <dbReference type="Proteomes" id="UP000676169"/>
    </source>
</evidence>
<reference evidence="5" key="1">
    <citation type="submission" date="2021-04" db="EMBL/GenBank/DDBJ databases">
        <title>Luteolibacter sp. 32A isolated from the skin of an Anderson's salamander (Ambystoma andersonii).</title>
        <authorList>
            <person name="Spergser J."/>
            <person name="Busse H.-J."/>
        </authorList>
    </citation>
    <scope>NUCLEOTIDE SEQUENCE</scope>
    <source>
        <strain evidence="5">32A</strain>
    </source>
</reference>
<dbReference type="SUPFAM" id="SSF50156">
    <property type="entry name" value="PDZ domain-like"/>
    <property type="match status" value="1"/>
</dbReference>
<dbReference type="InterPro" id="IPR041517">
    <property type="entry name" value="DEGP_PDZ"/>
</dbReference>
<proteinExistence type="predicted"/>
<dbReference type="InterPro" id="IPR043504">
    <property type="entry name" value="Peptidase_S1_PA_chymotrypsin"/>
</dbReference>
<dbReference type="InterPro" id="IPR046449">
    <property type="entry name" value="DEGP_PDZ_sf"/>
</dbReference>
<dbReference type="Gene3D" id="3.20.190.20">
    <property type="match status" value="1"/>
</dbReference>
<organism evidence="5 6">
    <name type="scientific">Luteolibacter ambystomatis</name>
    <dbReference type="NCBI Taxonomy" id="2824561"/>
    <lineage>
        <taxon>Bacteria</taxon>
        <taxon>Pseudomonadati</taxon>
        <taxon>Verrucomicrobiota</taxon>
        <taxon>Verrucomicrobiia</taxon>
        <taxon>Verrucomicrobiales</taxon>
        <taxon>Verrucomicrobiaceae</taxon>
        <taxon>Luteolibacter</taxon>
    </lineage>
</organism>
<dbReference type="Pfam" id="PF13180">
    <property type="entry name" value="PDZ_2"/>
    <property type="match status" value="1"/>
</dbReference>
<gene>
    <name evidence="5" type="ORF">KBB96_03785</name>
</gene>
<evidence type="ECO:0000259" key="4">
    <source>
        <dbReference type="PROSITE" id="PS50106"/>
    </source>
</evidence>
<dbReference type="GO" id="GO:0006508">
    <property type="term" value="P:proteolysis"/>
    <property type="evidence" value="ECO:0007669"/>
    <property type="project" value="UniProtKB-KW"/>
</dbReference>
<protein>
    <submittedName>
        <fullName evidence="5">PDZ domain-containing protein</fullName>
    </submittedName>
</protein>
<dbReference type="PRINTS" id="PR00834">
    <property type="entry name" value="PROTEASES2C"/>
</dbReference>
<dbReference type="Gene3D" id="2.30.42.10">
    <property type="match status" value="1"/>
</dbReference>
<feature type="domain" description="PDZ" evidence="4">
    <location>
        <begin position="239"/>
        <end position="350"/>
    </location>
</feature>
<dbReference type="InterPro" id="IPR036034">
    <property type="entry name" value="PDZ_sf"/>
</dbReference>
<dbReference type="InterPro" id="IPR009003">
    <property type="entry name" value="Peptidase_S1_PA"/>
</dbReference>
<keyword evidence="6" id="KW-1185">Reference proteome</keyword>
<dbReference type="KEGG" id="lamb:KBB96_03785"/>
<dbReference type="Gene3D" id="2.40.10.10">
    <property type="entry name" value="Trypsin-like serine proteases"/>
    <property type="match status" value="1"/>
</dbReference>
<dbReference type="Pfam" id="PF17815">
    <property type="entry name" value="PDZ_3"/>
    <property type="match status" value="1"/>
</dbReference>
<dbReference type="InterPro" id="IPR001940">
    <property type="entry name" value="Peptidase_S1C"/>
</dbReference>
<sequence length="514" mass="56075">MKRSALLLLSLALTACDSKQVTAVAAAESKPPAAVAVPTAPVEPAPELKQSVVRINSTQQGWSAGQPWDKNPPGRRRALGPIVAKGQVLTTSELVADATYLEFESTDGTRLVPAKVVAVDYEANLALLAPEDESKSEEFFKGTRPLHIGDAPRIGDSLDILQVEESGMPLITPGMLQGVDIISNFLEGQFFLTFQVKASMQSAASSFSLPVLRHGELTGLLASYNSKDQLSDVISTSILTRFLKSAGSGKYAGFPSLGINTARTEDPSFRKWLQIPDDQGGLYITSVRKDSSAATAGIKKGDVLLAVEDHKIDRRGYYEHPVYGSLFWSHLVRGEKNTGDVVKLSLLREGKPLHLDVTLNLSDDTKRLVPAYTFGKAPQYLVKGGLIFQELTKPLLESFGEDWHSRAPLNLLDAYENPEKYENKADHIVFLSGVIATPATIGYEPLRNLIVRKVNGKDIRDMKSLVEAFKGNKGGLHSIEFDEENFTVYLDEAASTAVDEQLVQRGIPQLSRVE</sequence>
<dbReference type="GO" id="GO:0004252">
    <property type="term" value="F:serine-type endopeptidase activity"/>
    <property type="evidence" value="ECO:0007669"/>
    <property type="project" value="InterPro"/>
</dbReference>
<keyword evidence="1" id="KW-0645">Protease</keyword>
<dbReference type="PROSITE" id="PS50106">
    <property type="entry name" value="PDZ"/>
    <property type="match status" value="1"/>
</dbReference>
<dbReference type="PANTHER" id="PTHR45980:SF9">
    <property type="entry name" value="PROTEASE DO-LIKE 10, MITOCHONDRIAL-RELATED"/>
    <property type="match status" value="1"/>
</dbReference>
<evidence type="ECO:0000256" key="2">
    <source>
        <dbReference type="ARBA" id="ARBA00022801"/>
    </source>
</evidence>
<dbReference type="InterPro" id="IPR001478">
    <property type="entry name" value="PDZ"/>
</dbReference>
<dbReference type="RefSeq" id="WP_211632449.1">
    <property type="nucleotide sequence ID" value="NZ_CP073100.1"/>
</dbReference>
<keyword evidence="2" id="KW-0378">Hydrolase</keyword>
<dbReference type="EMBL" id="CP073100">
    <property type="protein sequence ID" value="QUE52013.1"/>
    <property type="molecule type" value="Genomic_DNA"/>
</dbReference>
<evidence type="ECO:0000313" key="5">
    <source>
        <dbReference type="EMBL" id="QUE52013.1"/>
    </source>
</evidence>
<dbReference type="PROSITE" id="PS51257">
    <property type="entry name" value="PROKAR_LIPOPROTEIN"/>
    <property type="match status" value="1"/>
</dbReference>
<dbReference type="AlphaFoldDB" id="A0A975PFG6"/>
<accession>A0A975PFG6</accession>
<dbReference type="PANTHER" id="PTHR45980">
    <property type="match status" value="1"/>
</dbReference>
<evidence type="ECO:0000256" key="3">
    <source>
        <dbReference type="ARBA" id="ARBA00022825"/>
    </source>
</evidence>
<keyword evidence="3" id="KW-0720">Serine protease</keyword>